<dbReference type="PROSITE" id="PS50850">
    <property type="entry name" value="MFS"/>
    <property type="match status" value="1"/>
</dbReference>
<keyword evidence="2" id="KW-0813">Transport</keyword>
<keyword evidence="5 7" id="KW-1133">Transmembrane helix</keyword>
<evidence type="ECO:0000256" key="1">
    <source>
        <dbReference type="ARBA" id="ARBA00004429"/>
    </source>
</evidence>
<dbReference type="CDD" id="cd06173">
    <property type="entry name" value="MFS_MefA_like"/>
    <property type="match status" value="1"/>
</dbReference>
<dbReference type="InterPro" id="IPR036259">
    <property type="entry name" value="MFS_trans_sf"/>
</dbReference>
<dbReference type="PANTHER" id="PTHR23513:SF9">
    <property type="entry name" value="ENTEROBACTIN EXPORTER ENTS"/>
    <property type="match status" value="1"/>
</dbReference>
<gene>
    <name evidence="9" type="ORF">BJP25_02475</name>
</gene>
<organism evidence="9 10">
    <name type="scientific">Actinokineospora bangkokensis</name>
    <dbReference type="NCBI Taxonomy" id="1193682"/>
    <lineage>
        <taxon>Bacteria</taxon>
        <taxon>Bacillati</taxon>
        <taxon>Actinomycetota</taxon>
        <taxon>Actinomycetes</taxon>
        <taxon>Pseudonocardiales</taxon>
        <taxon>Pseudonocardiaceae</taxon>
        <taxon>Actinokineospora</taxon>
    </lineage>
</organism>
<comment type="caution">
    <text evidence="9">The sequence shown here is derived from an EMBL/GenBank/DDBJ whole genome shotgun (WGS) entry which is preliminary data.</text>
</comment>
<dbReference type="AlphaFoldDB" id="A0A1Q9LE31"/>
<dbReference type="PANTHER" id="PTHR23513">
    <property type="entry name" value="INTEGRAL MEMBRANE EFFLUX PROTEIN-RELATED"/>
    <property type="match status" value="1"/>
</dbReference>
<dbReference type="OrthoDB" id="5494559at2"/>
<evidence type="ECO:0000256" key="3">
    <source>
        <dbReference type="ARBA" id="ARBA00022475"/>
    </source>
</evidence>
<feature type="domain" description="Major facilitator superfamily (MFS) profile" evidence="8">
    <location>
        <begin position="219"/>
        <end position="415"/>
    </location>
</feature>
<dbReference type="Gene3D" id="1.20.1250.20">
    <property type="entry name" value="MFS general substrate transporter like domains"/>
    <property type="match status" value="1"/>
</dbReference>
<evidence type="ECO:0000256" key="7">
    <source>
        <dbReference type="SAM" id="Phobius"/>
    </source>
</evidence>
<evidence type="ECO:0000259" key="8">
    <source>
        <dbReference type="PROSITE" id="PS50850"/>
    </source>
</evidence>
<dbReference type="EMBL" id="MKQR01000028">
    <property type="protein sequence ID" value="OLR90290.1"/>
    <property type="molecule type" value="Genomic_DNA"/>
</dbReference>
<feature type="transmembrane region" description="Helical" evidence="7">
    <location>
        <begin position="150"/>
        <end position="173"/>
    </location>
</feature>
<keyword evidence="3" id="KW-1003">Cell membrane</keyword>
<feature type="transmembrane region" description="Helical" evidence="7">
    <location>
        <begin position="22"/>
        <end position="41"/>
    </location>
</feature>
<dbReference type="Pfam" id="PF05977">
    <property type="entry name" value="MFS_3"/>
    <property type="match status" value="1"/>
</dbReference>
<feature type="transmembrane region" description="Helical" evidence="7">
    <location>
        <begin position="358"/>
        <end position="377"/>
    </location>
</feature>
<dbReference type="STRING" id="1193682.BJP25_02475"/>
<name>A0A1Q9LE31_9PSEU</name>
<keyword evidence="6 7" id="KW-0472">Membrane</keyword>
<sequence length="415" mass="42886">MREVIGKIVIDTRPLRVRDYRLLWYSTAVTAIGSQLTAVAVPKQVYDLTGSSGWVGVAGGVGLVPLLVFGLWGGAIADAVDRRKVMVVSNIGIAVTSGLFWAQAFLGLGSVPALLVLLAVQQAFAAVNMPTRSAAVARVVPPELLPPANALSFTTFTFGSVFGPLLAGALIPLLGLPTLYLVDTAALVIALLMVLRLPAIPPGETSSRTAGIADILNGFRYLAARKLLLMSFLVDIIAMVAGMPRALFPELAERSFGDPPGGGGVALGLLYAAIPIGSVVFGLFSGTFSRLTRRGAVITLAVCAWGLCVAAAGLTSALWLAVLLLALAGGFDLVSAVHRSAMLQTEATDEMRGRMQGVFTVVVAGGPRLADVLHGWGAEAVGASVALVAGGALVVVLTGVAVACAPAFWRYRFQG</sequence>
<reference evidence="9 10" key="1">
    <citation type="submission" date="2016-10" db="EMBL/GenBank/DDBJ databases">
        <title>The Draft Genome Sequence of Actinokineospora bangkokensis 44EHWT reveals the biosynthetic pathway of antifungal compounds Thailandins with unusual extender unit butylmalonyl-CoA.</title>
        <authorList>
            <person name="Greule A."/>
            <person name="Intra B."/>
            <person name="Flemming S."/>
            <person name="Rommel M.G."/>
            <person name="Panbangred W."/>
            <person name="Bechthold A."/>
        </authorList>
    </citation>
    <scope>NUCLEOTIDE SEQUENCE [LARGE SCALE GENOMIC DNA]</scope>
    <source>
        <strain evidence="9 10">44EHW</strain>
    </source>
</reference>
<evidence type="ECO:0000256" key="4">
    <source>
        <dbReference type="ARBA" id="ARBA00022692"/>
    </source>
</evidence>
<protein>
    <submittedName>
        <fullName evidence="9">MFS transporter</fullName>
    </submittedName>
</protein>
<dbReference type="GO" id="GO:0022857">
    <property type="term" value="F:transmembrane transporter activity"/>
    <property type="evidence" value="ECO:0007669"/>
    <property type="project" value="InterPro"/>
</dbReference>
<feature type="transmembrane region" description="Helical" evidence="7">
    <location>
        <begin position="53"/>
        <end position="73"/>
    </location>
</feature>
<keyword evidence="4 7" id="KW-0812">Transmembrane</keyword>
<dbReference type="SUPFAM" id="SSF103473">
    <property type="entry name" value="MFS general substrate transporter"/>
    <property type="match status" value="1"/>
</dbReference>
<proteinExistence type="predicted"/>
<accession>A0A1Q9LE31</accession>
<dbReference type="Proteomes" id="UP000186040">
    <property type="component" value="Unassembled WGS sequence"/>
</dbReference>
<feature type="transmembrane region" description="Helical" evidence="7">
    <location>
        <begin position="318"/>
        <end position="337"/>
    </location>
</feature>
<evidence type="ECO:0000256" key="6">
    <source>
        <dbReference type="ARBA" id="ARBA00023136"/>
    </source>
</evidence>
<feature type="transmembrane region" description="Helical" evidence="7">
    <location>
        <begin position="295"/>
        <end position="312"/>
    </location>
</feature>
<feature type="transmembrane region" description="Helical" evidence="7">
    <location>
        <begin position="383"/>
        <end position="409"/>
    </location>
</feature>
<dbReference type="InterPro" id="IPR020846">
    <property type="entry name" value="MFS_dom"/>
</dbReference>
<comment type="subcellular location">
    <subcellularLocation>
        <location evidence="1">Cell inner membrane</location>
        <topology evidence="1">Multi-pass membrane protein</topology>
    </subcellularLocation>
</comment>
<feature type="transmembrane region" description="Helical" evidence="7">
    <location>
        <begin position="227"/>
        <end position="248"/>
    </location>
</feature>
<dbReference type="InterPro" id="IPR010290">
    <property type="entry name" value="TM_effector"/>
</dbReference>
<evidence type="ECO:0000313" key="10">
    <source>
        <dbReference type="Proteomes" id="UP000186040"/>
    </source>
</evidence>
<feature type="transmembrane region" description="Helical" evidence="7">
    <location>
        <begin position="268"/>
        <end position="288"/>
    </location>
</feature>
<evidence type="ECO:0000313" key="9">
    <source>
        <dbReference type="EMBL" id="OLR90290.1"/>
    </source>
</evidence>
<dbReference type="GO" id="GO:0005886">
    <property type="term" value="C:plasma membrane"/>
    <property type="evidence" value="ECO:0007669"/>
    <property type="project" value="UniProtKB-SubCell"/>
</dbReference>
<evidence type="ECO:0000256" key="2">
    <source>
        <dbReference type="ARBA" id="ARBA00022448"/>
    </source>
</evidence>
<evidence type="ECO:0000256" key="5">
    <source>
        <dbReference type="ARBA" id="ARBA00022989"/>
    </source>
</evidence>
<keyword evidence="10" id="KW-1185">Reference proteome</keyword>